<name>A9D5X8_9GAMM</name>
<dbReference type="EMBL" id="ABIC01000011">
    <property type="protein sequence ID" value="EDQ01279.1"/>
    <property type="molecule type" value="Genomic_DNA"/>
</dbReference>
<evidence type="ECO:0000313" key="3">
    <source>
        <dbReference type="Proteomes" id="UP000005839"/>
    </source>
</evidence>
<keyword evidence="1" id="KW-0472">Membrane</keyword>
<comment type="caution">
    <text evidence="2">The sequence shown here is derived from an EMBL/GenBank/DDBJ whole genome shotgun (WGS) entry which is preliminary data.</text>
</comment>
<evidence type="ECO:0000256" key="1">
    <source>
        <dbReference type="SAM" id="Phobius"/>
    </source>
</evidence>
<dbReference type="Proteomes" id="UP000005839">
    <property type="component" value="Unassembled WGS sequence"/>
</dbReference>
<accession>A9D5X8</accession>
<reference evidence="2 3" key="1">
    <citation type="submission" date="2007-10" db="EMBL/GenBank/DDBJ databases">
        <authorList>
            <person name="Yayanos A."/>
            <person name="Ferriera S."/>
            <person name="Johnson J."/>
            <person name="Kravitz S."/>
            <person name="Halpern A."/>
            <person name="Remington K."/>
            <person name="Beeson K."/>
            <person name="Tran B."/>
            <person name="Rogers Y.-H."/>
            <person name="Friedman R."/>
            <person name="Venter J.C."/>
        </authorList>
    </citation>
    <scope>NUCLEOTIDE SEQUENCE [LARGE SCALE GENOMIC DNA]</scope>
    <source>
        <strain evidence="2 3">KT99</strain>
    </source>
</reference>
<dbReference type="RefSeq" id="WP_005498549.1">
    <property type="nucleotide sequence ID" value="NZ_ABIC01000011.1"/>
</dbReference>
<keyword evidence="1" id="KW-0812">Transmembrane</keyword>
<feature type="transmembrane region" description="Helical" evidence="1">
    <location>
        <begin position="116"/>
        <end position="132"/>
    </location>
</feature>
<dbReference type="STRING" id="314608.KT99_17326"/>
<protein>
    <submittedName>
        <fullName evidence="2">Uncharacterized protein</fullName>
    </submittedName>
</protein>
<sequence>MSFWPKLRAPTLQPMLNLAAAISVVMIAMTIIGLCGGVGLCIADTIVVSVWKDKIQSTMLVVQDAMFKSATILLWIFISLIFHALRLRPKQQYSYCHLYHCLFVHISSYFVKTHSFHASLLFIFLLYIDVIADKITRESPL</sequence>
<keyword evidence="1" id="KW-1133">Transmembrane helix</keyword>
<dbReference type="AlphaFoldDB" id="A9D5X8"/>
<feature type="transmembrane region" description="Helical" evidence="1">
    <location>
        <begin position="21"/>
        <end position="46"/>
    </location>
</feature>
<keyword evidence="3" id="KW-1185">Reference proteome</keyword>
<gene>
    <name evidence="2" type="ORF">KT99_17326</name>
</gene>
<organism evidence="2 3">
    <name type="scientific">Shewanella benthica KT99</name>
    <dbReference type="NCBI Taxonomy" id="314608"/>
    <lineage>
        <taxon>Bacteria</taxon>
        <taxon>Pseudomonadati</taxon>
        <taxon>Pseudomonadota</taxon>
        <taxon>Gammaproteobacteria</taxon>
        <taxon>Alteromonadales</taxon>
        <taxon>Shewanellaceae</taxon>
        <taxon>Shewanella</taxon>
    </lineage>
</organism>
<proteinExistence type="predicted"/>
<evidence type="ECO:0000313" key="2">
    <source>
        <dbReference type="EMBL" id="EDQ01279.1"/>
    </source>
</evidence>
<feature type="transmembrane region" description="Helical" evidence="1">
    <location>
        <begin position="66"/>
        <end position="85"/>
    </location>
</feature>